<dbReference type="Proteomes" id="UP000187406">
    <property type="component" value="Unassembled WGS sequence"/>
</dbReference>
<dbReference type="SUPFAM" id="SSF50630">
    <property type="entry name" value="Acid proteases"/>
    <property type="match status" value="1"/>
</dbReference>
<evidence type="ECO:0000313" key="2">
    <source>
        <dbReference type="Proteomes" id="UP000187406"/>
    </source>
</evidence>
<organism evidence="1 2">
    <name type="scientific">Cephalotus follicularis</name>
    <name type="common">Albany pitcher plant</name>
    <dbReference type="NCBI Taxonomy" id="3775"/>
    <lineage>
        <taxon>Eukaryota</taxon>
        <taxon>Viridiplantae</taxon>
        <taxon>Streptophyta</taxon>
        <taxon>Embryophyta</taxon>
        <taxon>Tracheophyta</taxon>
        <taxon>Spermatophyta</taxon>
        <taxon>Magnoliopsida</taxon>
        <taxon>eudicotyledons</taxon>
        <taxon>Gunneridae</taxon>
        <taxon>Pentapetalae</taxon>
        <taxon>rosids</taxon>
        <taxon>fabids</taxon>
        <taxon>Oxalidales</taxon>
        <taxon>Cephalotaceae</taxon>
        <taxon>Cephalotus</taxon>
    </lineage>
</organism>
<reference evidence="1" key="1">
    <citation type="journal article" date="2017" name="Nat. Ecol. Evol.">
        <title>Genome of the pitcher plant Cephalotus reveals genetic changes associated with carnivory.</title>
        <authorList>
            <person name="Fukushima K."/>
            <person name="Fang X."/>
            <person name="Alvarez-Ponce D."/>
            <person name="Cai H."/>
            <person name="Carretero-Paulet L."/>
            <person name="Chen C."/>
            <person name="Chang T."/>
            <person name="Farr K.M."/>
            <person name="Fujita T."/>
            <person name="Hiwatashi Y."/>
            <person name="Hoshi Y."/>
            <person name="Imai T."/>
            <person name="Kasahara M."/>
            <person name="Librado P."/>
            <person name="Mao L."/>
            <person name="Mori H."/>
            <person name="Nishiyama T."/>
            <person name="Nozawa M."/>
            <person name="Palfalvi G."/>
            <person name="Pollard S.T."/>
            <person name="Rozas J."/>
            <person name="Sanchez-Gracia A."/>
            <person name="Sankoff D."/>
            <person name="Shibata T.F."/>
            <person name="Shigenobu S."/>
            <person name="Sumikawa N."/>
            <person name="Uzawa T."/>
            <person name="Xie M."/>
            <person name="Zheng C."/>
            <person name="Pollock D.D."/>
            <person name="Albert V.A."/>
            <person name="Li S."/>
            <person name="Hasebe M."/>
        </authorList>
    </citation>
    <scope>NUCLEOTIDE SEQUENCE</scope>
    <source>
        <strain evidence="1">St1</strain>
    </source>
</reference>
<dbReference type="Pfam" id="PF08284">
    <property type="entry name" value="RVP_2"/>
    <property type="match status" value="1"/>
</dbReference>
<comment type="caution">
    <text evidence="1">The sequence shown here is derived from an EMBL/GenBank/DDBJ whole genome shotgun (WGS) entry which is preliminary data.</text>
</comment>
<dbReference type="CDD" id="cd00303">
    <property type="entry name" value="retropepsin_like"/>
    <property type="match status" value="1"/>
</dbReference>
<keyword evidence="2" id="KW-1185">Reference proteome</keyword>
<dbReference type="InParanoid" id="A0A1Q3B3U2"/>
<evidence type="ECO:0000313" key="1">
    <source>
        <dbReference type="EMBL" id="GAV62648.1"/>
    </source>
</evidence>
<protein>
    <submittedName>
        <fullName evidence="1">RVP_2 domain-containing protein</fullName>
    </submittedName>
</protein>
<dbReference type="OrthoDB" id="1750803at2759"/>
<dbReference type="Gene3D" id="2.40.70.10">
    <property type="entry name" value="Acid Proteases"/>
    <property type="match status" value="1"/>
</dbReference>
<sequence>MSVTILDNPQNHSEVALEESQFMEAVPEISIHVLARQLNFTTLRLTGRYGNHMLQVLVDNVSTHNFLKETVSTRLGLSILPCKSFKVFVGNGQYLECSKKCHGVNLFIQKYQFTIHMFILPIQGTDSVLGVQWLKQLGPVVTDYQALTMDFCLDGNTIHFVAESFLNHQPLQAKQLKKLTSGEEIDQICHLMAISNEDIHNAIDDPIPPEIATVIT</sequence>
<dbReference type="EMBL" id="BDDD01000267">
    <property type="protein sequence ID" value="GAV62648.1"/>
    <property type="molecule type" value="Genomic_DNA"/>
</dbReference>
<gene>
    <name evidence="1" type="ORF">CFOL_v3_06171</name>
</gene>
<name>A0A1Q3B3U2_CEPFO</name>
<dbReference type="InterPro" id="IPR021109">
    <property type="entry name" value="Peptidase_aspartic_dom_sf"/>
</dbReference>
<dbReference type="AlphaFoldDB" id="A0A1Q3B3U2"/>
<proteinExistence type="predicted"/>
<accession>A0A1Q3B3U2</accession>